<evidence type="ECO:0000259" key="3">
    <source>
        <dbReference type="PROSITE" id="PS51371"/>
    </source>
</evidence>
<keyword evidence="1 2" id="KW-0129">CBS domain</keyword>
<feature type="domain" description="CBS" evidence="3">
    <location>
        <begin position="9"/>
        <end position="68"/>
    </location>
</feature>
<dbReference type="PANTHER" id="PTHR43080:SF26">
    <property type="entry name" value="REGULATORY PROTEIN"/>
    <property type="match status" value="1"/>
</dbReference>
<dbReference type="AlphaFoldDB" id="A0A7D6IN51"/>
<evidence type="ECO:0000313" key="5">
    <source>
        <dbReference type="Proteomes" id="UP000261812"/>
    </source>
</evidence>
<gene>
    <name evidence="4" type="ORF">D3A95_10515</name>
</gene>
<organism evidence="4 5">
    <name type="scientific">Thermosynechococcus sichuanensis E542</name>
    <dbReference type="NCBI Taxonomy" id="2016101"/>
    <lineage>
        <taxon>Bacteria</taxon>
        <taxon>Bacillati</taxon>
        <taxon>Cyanobacteriota</taxon>
        <taxon>Cyanophyceae</taxon>
        <taxon>Acaryochloridales</taxon>
        <taxon>Thermosynechococcaceae</taxon>
        <taxon>Thermosynechococcus</taxon>
        <taxon>Thermosynechococcus sichuanensis</taxon>
    </lineage>
</organism>
<name>A0A7D6IN51_9CYAN</name>
<keyword evidence="5" id="KW-1185">Reference proteome</keyword>
<dbReference type="Pfam" id="PF00571">
    <property type="entry name" value="CBS"/>
    <property type="match status" value="2"/>
</dbReference>
<dbReference type="SUPFAM" id="SSF54631">
    <property type="entry name" value="CBS-domain pair"/>
    <property type="match status" value="1"/>
</dbReference>
<dbReference type="Proteomes" id="UP000261812">
    <property type="component" value="Chromosome"/>
</dbReference>
<feature type="domain" description="CBS" evidence="3">
    <location>
        <begin position="99"/>
        <end position="155"/>
    </location>
</feature>
<protein>
    <submittedName>
        <fullName evidence="4">CBS domain-containing protein</fullName>
    </submittedName>
</protein>
<dbReference type="PANTHER" id="PTHR43080">
    <property type="entry name" value="CBS DOMAIN-CONTAINING PROTEIN CBSX3, MITOCHONDRIAL"/>
    <property type="match status" value="1"/>
</dbReference>
<evidence type="ECO:0000256" key="1">
    <source>
        <dbReference type="ARBA" id="ARBA00023122"/>
    </source>
</evidence>
<dbReference type="InterPro" id="IPR046342">
    <property type="entry name" value="CBS_dom_sf"/>
</dbReference>
<evidence type="ECO:0000256" key="2">
    <source>
        <dbReference type="PROSITE-ProRule" id="PRU00703"/>
    </source>
</evidence>
<accession>A0A7D6IN51</accession>
<dbReference type="SMART" id="SM00116">
    <property type="entry name" value="CBS"/>
    <property type="match status" value="2"/>
</dbReference>
<dbReference type="InterPro" id="IPR051257">
    <property type="entry name" value="Diverse_CBS-Domain"/>
</dbReference>
<sequence length="156" mass="17334">MTALVRDYMTPTPFTIRANAPISEAVRLMEEKQVRGLPVVDDQGKLVGLVSEADLIVREAPLEPPLYITFLGSIIYFESPESFHQHLKKTLGQQVQDVMTPNPHTINVDAPISEAARLMVNHHISRLPVLNAQGELVGIISRHDLLRALHTQETSA</sequence>
<dbReference type="KEGG" id="tsq:D3A95_10515"/>
<dbReference type="PROSITE" id="PS51371">
    <property type="entry name" value="CBS"/>
    <property type="match status" value="2"/>
</dbReference>
<reference evidence="5" key="1">
    <citation type="submission" date="2018-09" db="EMBL/GenBank/DDBJ databases">
        <title>Complete genome sequence of thermophilic cyanobacteria strain Thermosynechococcus elongatus PKUAC-SCTE542.</title>
        <authorList>
            <person name="Liang Y."/>
            <person name="Tang J."/>
            <person name="Daroch M."/>
        </authorList>
    </citation>
    <scope>NUCLEOTIDE SEQUENCE [LARGE SCALE GENOMIC DNA]</scope>
    <source>
        <strain evidence="5">E542</strain>
    </source>
</reference>
<dbReference type="CDD" id="cd04586">
    <property type="entry name" value="CBS_pair_BON_assoc"/>
    <property type="match status" value="1"/>
</dbReference>
<dbReference type="InterPro" id="IPR000644">
    <property type="entry name" value="CBS_dom"/>
</dbReference>
<dbReference type="EMBL" id="CP032152">
    <property type="protein sequence ID" value="QLL29411.1"/>
    <property type="molecule type" value="Genomic_DNA"/>
</dbReference>
<dbReference type="RefSeq" id="WP_181494942.1">
    <property type="nucleotide sequence ID" value="NZ_CP032152.1"/>
</dbReference>
<evidence type="ECO:0000313" key="4">
    <source>
        <dbReference type="EMBL" id="QLL29411.1"/>
    </source>
</evidence>
<proteinExistence type="predicted"/>
<dbReference type="Gene3D" id="3.10.580.10">
    <property type="entry name" value="CBS-domain"/>
    <property type="match status" value="2"/>
</dbReference>